<dbReference type="Proteomes" id="UP000219048">
    <property type="component" value="Unassembled WGS sequence"/>
</dbReference>
<dbReference type="AlphaFoldDB" id="A0A285N275"/>
<evidence type="ECO:0000313" key="1">
    <source>
        <dbReference type="EMBL" id="SNZ01831.1"/>
    </source>
</evidence>
<organism evidence="1 2">
    <name type="scientific">Flagellimonas pacifica</name>
    <dbReference type="NCBI Taxonomy" id="1247520"/>
    <lineage>
        <taxon>Bacteria</taxon>
        <taxon>Pseudomonadati</taxon>
        <taxon>Bacteroidota</taxon>
        <taxon>Flavobacteriia</taxon>
        <taxon>Flavobacteriales</taxon>
        <taxon>Flavobacteriaceae</taxon>
        <taxon>Flagellimonas</taxon>
    </lineage>
</organism>
<proteinExistence type="predicted"/>
<accession>A0A285N275</accession>
<gene>
    <name evidence="1" type="ORF">SAMN06265377_3680</name>
</gene>
<name>A0A285N275_9FLAO</name>
<keyword evidence="2" id="KW-1185">Reference proteome</keyword>
<protein>
    <submittedName>
        <fullName evidence="1">Uncharacterized protein</fullName>
    </submittedName>
</protein>
<dbReference type="EMBL" id="OBEH01000007">
    <property type="protein sequence ID" value="SNZ01831.1"/>
    <property type="molecule type" value="Genomic_DNA"/>
</dbReference>
<evidence type="ECO:0000313" key="2">
    <source>
        <dbReference type="Proteomes" id="UP000219048"/>
    </source>
</evidence>
<sequence>MTTAGPGEAMVGVGMTLGCGMDGAGEVTMDGTIPGDGTVGVMLDIMAGITLIGAIPDIGMDGVDIIITDMVDLTEGIMEIEVMRITAAEGDTPITLFQEHHYVEDPT</sequence>
<reference evidence="2" key="1">
    <citation type="submission" date="2017-09" db="EMBL/GenBank/DDBJ databases">
        <authorList>
            <person name="Varghese N."/>
            <person name="Submissions S."/>
        </authorList>
    </citation>
    <scope>NUCLEOTIDE SEQUENCE [LARGE SCALE GENOMIC DNA]</scope>
    <source>
        <strain evidence="2">DSM 25885</strain>
    </source>
</reference>